<accession>A0A7G5ILM2</accession>
<feature type="transmembrane region" description="Helical" evidence="1">
    <location>
        <begin position="187"/>
        <end position="204"/>
    </location>
</feature>
<dbReference type="Proteomes" id="UP000515292">
    <property type="component" value="Chromosome"/>
</dbReference>
<evidence type="ECO:0000313" key="4">
    <source>
        <dbReference type="EMBL" id="QMW24264.1"/>
    </source>
</evidence>
<name>A0A7G5ILM2_9SPHN</name>
<dbReference type="NCBIfam" id="NF035944">
    <property type="entry name" value="PEPxxWA-CTERM"/>
    <property type="match status" value="1"/>
</dbReference>
<feature type="domain" description="Ice-binding protein C-terminal" evidence="3">
    <location>
        <begin position="184"/>
        <end position="207"/>
    </location>
</feature>
<keyword evidence="2" id="KW-0732">Signal</keyword>
<protein>
    <submittedName>
        <fullName evidence="4">PEPxxWA-CTERM sorting domain-containing protein</fullName>
    </submittedName>
</protein>
<evidence type="ECO:0000259" key="3">
    <source>
        <dbReference type="Pfam" id="PF07589"/>
    </source>
</evidence>
<dbReference type="NCBIfam" id="TIGR02595">
    <property type="entry name" value="PEP_CTERM"/>
    <property type="match status" value="1"/>
</dbReference>
<evidence type="ECO:0000256" key="1">
    <source>
        <dbReference type="SAM" id="Phobius"/>
    </source>
</evidence>
<dbReference type="KEGG" id="sand:H3309_07370"/>
<evidence type="ECO:0000313" key="5">
    <source>
        <dbReference type="Proteomes" id="UP000515292"/>
    </source>
</evidence>
<feature type="signal peptide" evidence="2">
    <location>
        <begin position="1"/>
        <end position="20"/>
    </location>
</feature>
<keyword evidence="5" id="KW-1185">Reference proteome</keyword>
<gene>
    <name evidence="4" type="ORF">H3309_07370</name>
</gene>
<keyword evidence="1" id="KW-0472">Membrane</keyword>
<reference evidence="4 5" key="1">
    <citation type="submission" date="2020-07" db="EMBL/GenBank/DDBJ databases">
        <title>Complete genome sequence for Sandaracinobacter sp. M6.</title>
        <authorList>
            <person name="Tang Y."/>
            <person name="Liu Q."/>
            <person name="Guo Z."/>
            <person name="Lei P."/>
            <person name="Huang B."/>
        </authorList>
    </citation>
    <scope>NUCLEOTIDE SEQUENCE [LARGE SCALE GENOMIC DNA]</scope>
    <source>
        <strain evidence="4 5">M6</strain>
    </source>
</reference>
<dbReference type="AlphaFoldDB" id="A0A7G5ILM2"/>
<sequence>MIRFLAAALIASAALTGANAITVYSTPSGATPSNFNGFEGMGAQFTFTGPYSEDGITAEYIGSGSIWTTSQAAEGLYSWYPNGGGNGYTQLSFAPSTGMEVLVGSGWFGGAPLLAYEILSGGNVIATGAGIAVPSYQTGFVTFGVTGGTFDTVRLKVTTDGALRFDPNSYEAGAFDAVQLFGVVPEPATWAMLIAGFGLVGFAARRRSRAVAA</sequence>
<dbReference type="Pfam" id="PF07589">
    <property type="entry name" value="PEP-CTERM"/>
    <property type="match status" value="1"/>
</dbReference>
<organism evidence="4 5">
    <name type="scientific">Sandaracinobacteroides saxicola</name>
    <dbReference type="NCBI Taxonomy" id="2759707"/>
    <lineage>
        <taxon>Bacteria</taxon>
        <taxon>Pseudomonadati</taxon>
        <taxon>Pseudomonadota</taxon>
        <taxon>Alphaproteobacteria</taxon>
        <taxon>Sphingomonadales</taxon>
        <taxon>Sphingosinicellaceae</taxon>
        <taxon>Sandaracinobacteroides</taxon>
    </lineage>
</organism>
<proteinExistence type="predicted"/>
<keyword evidence="1" id="KW-1133">Transmembrane helix</keyword>
<dbReference type="RefSeq" id="WP_182298112.1">
    <property type="nucleotide sequence ID" value="NZ_CP059851.1"/>
</dbReference>
<feature type="chain" id="PRO_5028889207" evidence="2">
    <location>
        <begin position="21"/>
        <end position="213"/>
    </location>
</feature>
<evidence type="ECO:0000256" key="2">
    <source>
        <dbReference type="SAM" id="SignalP"/>
    </source>
</evidence>
<dbReference type="InterPro" id="IPR013424">
    <property type="entry name" value="Ice-binding_C"/>
</dbReference>
<dbReference type="EMBL" id="CP059851">
    <property type="protein sequence ID" value="QMW24264.1"/>
    <property type="molecule type" value="Genomic_DNA"/>
</dbReference>
<keyword evidence="1" id="KW-0812">Transmembrane</keyword>